<comment type="caution">
    <text evidence="2">The sequence shown here is derived from an EMBL/GenBank/DDBJ whole genome shotgun (WGS) entry which is preliminary data.</text>
</comment>
<keyword evidence="1" id="KW-0812">Transmembrane</keyword>
<dbReference type="EMBL" id="PPPX01000016">
    <property type="protein sequence ID" value="POA08250.1"/>
    <property type="molecule type" value="Genomic_DNA"/>
</dbReference>
<feature type="transmembrane region" description="Helical" evidence="1">
    <location>
        <begin position="148"/>
        <end position="167"/>
    </location>
</feature>
<feature type="transmembrane region" description="Helical" evidence="1">
    <location>
        <begin position="79"/>
        <end position="105"/>
    </location>
</feature>
<evidence type="ECO:0008006" key="4">
    <source>
        <dbReference type="Google" id="ProtNLM"/>
    </source>
</evidence>
<feature type="transmembrane region" description="Helical" evidence="1">
    <location>
        <begin position="117"/>
        <end position="136"/>
    </location>
</feature>
<dbReference type="OrthoDB" id="4424890at2"/>
<dbReference type="PANTHER" id="PTHR37814:SF1">
    <property type="entry name" value="MEMBRANE PROTEIN"/>
    <property type="match status" value="1"/>
</dbReference>
<feature type="transmembrane region" description="Helical" evidence="1">
    <location>
        <begin position="302"/>
        <end position="321"/>
    </location>
</feature>
<name>A0A2K4FA65_9STAP</name>
<evidence type="ECO:0000313" key="3">
    <source>
        <dbReference type="Proteomes" id="UP000242712"/>
    </source>
</evidence>
<sequence length="364" mass="39182">MKRILLIGSAFIGLIVGAGFASGQEILQYFTSFGMVGTFAALISTVLFAYVGMMMMWLGSKFKATGHNNVVHKITGSGWFGNTLSWLIDVILILTLLCFGIVMLAGGGSNLEQQFGWPTWAGTTLMAIITFLAGMLRIDAVVKIIGNVTPLLIIFILIIAVFCIFTLDGSLGHLNHLAQGHKPAINNWVVSGINYVSLNVGLGASMTFVMGGNEKNSKIAAIGGLLGGFVLGLMIIVSHLAIFSKIDVVGHLPLPMLGLVNEISPILGFIMAIVVYLMIFNTCLGMFYSLATRFSDAGTPKFKVIFTVTLIIGYIVSFVGFTDLMAILYPIIGYFGVLMILVLIYAPIKMKMNKKRGESEAPAE</sequence>
<keyword evidence="1" id="KW-1133">Transmembrane helix</keyword>
<keyword evidence="1" id="KW-0472">Membrane</keyword>
<dbReference type="AlphaFoldDB" id="A0A2K4FA65"/>
<evidence type="ECO:0000313" key="2">
    <source>
        <dbReference type="EMBL" id="POA08250.1"/>
    </source>
</evidence>
<keyword evidence="3" id="KW-1185">Reference proteome</keyword>
<protein>
    <recommendedName>
        <fullName evidence="4">Branched-chain amino acid transport system II carrier protein</fullName>
    </recommendedName>
</protein>
<dbReference type="GeneID" id="98298513"/>
<dbReference type="Proteomes" id="UP000242712">
    <property type="component" value="Unassembled WGS sequence"/>
</dbReference>
<proteinExistence type="predicted"/>
<dbReference type="PANTHER" id="PTHR37814">
    <property type="entry name" value="CONSERVED MEMBRANE PROTEIN"/>
    <property type="match status" value="1"/>
</dbReference>
<feature type="transmembrane region" description="Helical" evidence="1">
    <location>
        <begin position="221"/>
        <end position="243"/>
    </location>
</feature>
<accession>A0A2K4FA65</accession>
<organism evidence="2 3">
    <name type="scientific">Staphylococcus argensis</name>
    <dbReference type="NCBI Taxonomy" id="1607738"/>
    <lineage>
        <taxon>Bacteria</taxon>
        <taxon>Bacillati</taxon>
        <taxon>Bacillota</taxon>
        <taxon>Bacilli</taxon>
        <taxon>Bacillales</taxon>
        <taxon>Staphylococcaceae</taxon>
        <taxon>Staphylococcus</taxon>
    </lineage>
</organism>
<feature type="transmembrane region" description="Helical" evidence="1">
    <location>
        <begin position="33"/>
        <end position="58"/>
    </location>
</feature>
<feature type="transmembrane region" description="Helical" evidence="1">
    <location>
        <begin position="187"/>
        <end position="209"/>
    </location>
</feature>
<evidence type="ECO:0000256" key="1">
    <source>
        <dbReference type="SAM" id="Phobius"/>
    </source>
</evidence>
<feature type="transmembrane region" description="Helical" evidence="1">
    <location>
        <begin position="263"/>
        <end position="290"/>
    </location>
</feature>
<reference evidence="2 3" key="1">
    <citation type="submission" date="2017-08" db="EMBL/GenBank/DDBJ databases">
        <title>Draft genome sequences of 64 type strains of genus Staph aureus.</title>
        <authorList>
            <person name="Cole K."/>
            <person name="Golubchik T."/>
            <person name="Russell J."/>
            <person name="Foster D."/>
            <person name="Llewelyn M."/>
            <person name="Wilson D."/>
            <person name="Crook D."/>
            <person name="Paul J."/>
        </authorList>
    </citation>
    <scope>NUCLEOTIDE SEQUENCE [LARGE SCALE GENOMIC DNA]</scope>
    <source>
        <strain evidence="2 3">DSM 29875</strain>
    </source>
</reference>
<feature type="transmembrane region" description="Helical" evidence="1">
    <location>
        <begin position="327"/>
        <end position="346"/>
    </location>
</feature>
<dbReference type="RefSeq" id="WP_103372048.1">
    <property type="nucleotide sequence ID" value="NZ_CBCRVO010000002.1"/>
</dbReference>
<gene>
    <name evidence="2" type="ORF">CD039_09145</name>
</gene>
<dbReference type="InterPro" id="IPR038728">
    <property type="entry name" value="YkvI-like"/>
</dbReference>